<dbReference type="EMBL" id="JAMWBK010000006">
    <property type="protein sequence ID" value="KAJ8903916.1"/>
    <property type="molecule type" value="Genomic_DNA"/>
</dbReference>
<feature type="region of interest" description="Disordered" evidence="14">
    <location>
        <begin position="107"/>
        <end position="141"/>
    </location>
</feature>
<comment type="cofactor">
    <cofactor evidence="1">
        <name>Mg(2+)</name>
        <dbReference type="ChEBI" id="CHEBI:18420"/>
    </cofactor>
</comment>
<dbReference type="AlphaFoldDB" id="A0AAV8UR03"/>
<feature type="compositionally biased region" description="Basic and acidic residues" evidence="14">
    <location>
        <begin position="40"/>
        <end position="61"/>
    </location>
</feature>
<evidence type="ECO:0000256" key="6">
    <source>
        <dbReference type="ARBA" id="ARBA00022723"/>
    </source>
</evidence>
<dbReference type="InterPro" id="IPR000719">
    <property type="entry name" value="Prot_kinase_dom"/>
</dbReference>
<dbReference type="EC" id="2.7.11.1" evidence="3"/>
<evidence type="ECO:0000313" key="16">
    <source>
        <dbReference type="EMBL" id="KAJ8903916.1"/>
    </source>
</evidence>
<organism evidence="16 17">
    <name type="scientific">Rhodosorus marinus</name>
    <dbReference type="NCBI Taxonomy" id="101924"/>
    <lineage>
        <taxon>Eukaryota</taxon>
        <taxon>Rhodophyta</taxon>
        <taxon>Stylonematophyceae</taxon>
        <taxon>Stylonematales</taxon>
        <taxon>Stylonemataceae</taxon>
        <taxon>Rhodosorus</taxon>
    </lineage>
</organism>
<evidence type="ECO:0000256" key="10">
    <source>
        <dbReference type="ARBA" id="ARBA00022842"/>
    </source>
</evidence>
<evidence type="ECO:0000256" key="4">
    <source>
        <dbReference type="ARBA" id="ARBA00022527"/>
    </source>
</evidence>
<keyword evidence="6" id="KW-0479">Metal-binding</keyword>
<sequence>MSASSRTAGKAQSSRPVMDENDSKNANVQEKSSARGSTAQKRDSTRTQKLESVKSQRKDTTRASTGVSSTNRGSTAAQPSSGRPKSSMKTTTFTEFFSAACAEANDHNTSRTASMRSDFSMKPTSSGRGYRPNSNSRSRKTFNMGELFRKGSNRESGSSVSAQEPVVGAPVDLEHRLHVQVDFANPVGFSGLPSDFESVLLSSGIERDEAVENAQAIMDILNNQYKGAHEKPVQIAGLRRSPRPAATGDREASRKLNIPLDQANKDIFKLEDPRKYYHSIVKIGQGSYGSVYKASDARKKKVIAIKTVKPSDEEAWDVVTYETNMMRSIQHQNLVHCYEAFKFSERAWIVMEYMDAGSLTDVIEYLDTCGLGFDECHIAYILKNILQGLLCLHSRGKIHRDVKSDNVLLGLDGSVKLADFGFCTELTDPRAKRNTVIGTPFWMAPEVIRGQKYGTKCDIWSTSILAIECAEAQPPWVKETAMRAMFLIATNGPPRLKDKGAWSAEFNSFMERCTELAPAKRASAEELLAHPFLAKSSTKTDMARIFRAAYQERKKASKAPIANAQLHVVS</sequence>
<keyword evidence="9 13" id="KW-0067">ATP-binding</keyword>
<dbReference type="PROSITE" id="PS50011">
    <property type="entry name" value="PROTEIN_KINASE_DOM"/>
    <property type="match status" value="1"/>
</dbReference>
<dbReference type="Proteomes" id="UP001157974">
    <property type="component" value="Unassembled WGS sequence"/>
</dbReference>
<feature type="binding site" evidence="13">
    <location>
        <position position="306"/>
    </location>
    <ligand>
        <name>ATP</name>
        <dbReference type="ChEBI" id="CHEBI:30616"/>
    </ligand>
</feature>
<evidence type="ECO:0000256" key="12">
    <source>
        <dbReference type="ARBA" id="ARBA00048679"/>
    </source>
</evidence>
<gene>
    <name evidence="16" type="ORF">NDN08_000447</name>
</gene>
<dbReference type="FunFam" id="1.10.510.10:FF:000768">
    <property type="entry name" value="Non-specific serine/threonine protein kinase"/>
    <property type="match status" value="1"/>
</dbReference>
<keyword evidence="8" id="KW-0418">Kinase</keyword>
<feature type="region of interest" description="Disordered" evidence="14">
    <location>
        <begin position="1"/>
        <end position="89"/>
    </location>
</feature>
<dbReference type="Gene3D" id="1.10.510.10">
    <property type="entry name" value="Transferase(Phosphotransferase) domain 1"/>
    <property type="match status" value="1"/>
</dbReference>
<dbReference type="InterPro" id="IPR050629">
    <property type="entry name" value="STE20/SPS1-PAK"/>
</dbReference>
<evidence type="ECO:0000313" key="17">
    <source>
        <dbReference type="Proteomes" id="UP001157974"/>
    </source>
</evidence>
<dbReference type="InterPro" id="IPR036936">
    <property type="entry name" value="CRIB_dom_sf"/>
</dbReference>
<comment type="caution">
    <text evidence="16">The sequence shown here is derived from an EMBL/GenBank/DDBJ whole genome shotgun (WGS) entry which is preliminary data.</text>
</comment>
<dbReference type="Pfam" id="PF00069">
    <property type="entry name" value="Pkinase"/>
    <property type="match status" value="1"/>
</dbReference>
<dbReference type="GO" id="GO:0005524">
    <property type="term" value="F:ATP binding"/>
    <property type="evidence" value="ECO:0007669"/>
    <property type="project" value="UniProtKB-UniRule"/>
</dbReference>
<dbReference type="Gene3D" id="3.90.810.10">
    <property type="entry name" value="CRIB domain"/>
    <property type="match status" value="1"/>
</dbReference>
<dbReference type="GO" id="GO:0046872">
    <property type="term" value="F:metal ion binding"/>
    <property type="evidence" value="ECO:0007669"/>
    <property type="project" value="UniProtKB-KW"/>
</dbReference>
<dbReference type="InterPro" id="IPR017441">
    <property type="entry name" value="Protein_kinase_ATP_BS"/>
</dbReference>
<evidence type="ECO:0000256" key="9">
    <source>
        <dbReference type="ARBA" id="ARBA00022840"/>
    </source>
</evidence>
<evidence type="ECO:0000256" key="8">
    <source>
        <dbReference type="ARBA" id="ARBA00022777"/>
    </source>
</evidence>
<dbReference type="SMART" id="SM00220">
    <property type="entry name" value="S_TKc"/>
    <property type="match status" value="1"/>
</dbReference>
<comment type="similarity">
    <text evidence="2">Belongs to the protein kinase superfamily. STE Ser/Thr protein kinase family. STE20 subfamily.</text>
</comment>
<evidence type="ECO:0000259" key="15">
    <source>
        <dbReference type="PROSITE" id="PS50011"/>
    </source>
</evidence>
<feature type="compositionally biased region" description="Polar residues" evidence="14">
    <location>
        <begin position="24"/>
        <end position="39"/>
    </location>
</feature>
<dbReference type="InterPro" id="IPR011009">
    <property type="entry name" value="Kinase-like_dom_sf"/>
</dbReference>
<keyword evidence="5" id="KW-0808">Transferase</keyword>
<evidence type="ECO:0000256" key="14">
    <source>
        <dbReference type="SAM" id="MobiDB-lite"/>
    </source>
</evidence>
<keyword evidence="17" id="KW-1185">Reference proteome</keyword>
<reference evidence="16 17" key="1">
    <citation type="journal article" date="2023" name="Nat. Commun.">
        <title>Origin of minicircular mitochondrial genomes in red algae.</title>
        <authorList>
            <person name="Lee Y."/>
            <person name="Cho C.H."/>
            <person name="Lee Y.M."/>
            <person name="Park S.I."/>
            <person name="Yang J.H."/>
            <person name="West J.A."/>
            <person name="Bhattacharya D."/>
            <person name="Yoon H.S."/>
        </authorList>
    </citation>
    <scope>NUCLEOTIDE SEQUENCE [LARGE SCALE GENOMIC DNA]</scope>
    <source>
        <strain evidence="16 17">CCMP1338</strain>
        <tissue evidence="16">Whole cell</tissue>
    </source>
</reference>
<dbReference type="InterPro" id="IPR000095">
    <property type="entry name" value="CRIB_dom"/>
</dbReference>
<dbReference type="Pfam" id="PF00786">
    <property type="entry name" value="PBD"/>
    <property type="match status" value="1"/>
</dbReference>
<feature type="compositionally biased region" description="Polar residues" evidence="14">
    <location>
        <begin position="1"/>
        <end position="15"/>
    </location>
</feature>
<evidence type="ECO:0000256" key="11">
    <source>
        <dbReference type="ARBA" id="ARBA00047899"/>
    </source>
</evidence>
<dbReference type="GO" id="GO:0004674">
    <property type="term" value="F:protein serine/threonine kinase activity"/>
    <property type="evidence" value="ECO:0007669"/>
    <property type="project" value="UniProtKB-KW"/>
</dbReference>
<evidence type="ECO:0000256" key="1">
    <source>
        <dbReference type="ARBA" id="ARBA00001946"/>
    </source>
</evidence>
<proteinExistence type="inferred from homology"/>
<evidence type="ECO:0000256" key="5">
    <source>
        <dbReference type="ARBA" id="ARBA00022679"/>
    </source>
</evidence>
<accession>A0AAV8UR03</accession>
<dbReference type="PANTHER" id="PTHR48012">
    <property type="entry name" value="STERILE20-LIKE KINASE, ISOFORM B-RELATED"/>
    <property type="match status" value="1"/>
</dbReference>
<keyword evidence="4" id="KW-0723">Serine/threonine-protein kinase</keyword>
<evidence type="ECO:0000256" key="7">
    <source>
        <dbReference type="ARBA" id="ARBA00022741"/>
    </source>
</evidence>
<evidence type="ECO:0000256" key="2">
    <source>
        <dbReference type="ARBA" id="ARBA00008874"/>
    </source>
</evidence>
<keyword evidence="7 13" id="KW-0547">Nucleotide-binding</keyword>
<dbReference type="SUPFAM" id="SSF56112">
    <property type="entry name" value="Protein kinase-like (PK-like)"/>
    <property type="match status" value="1"/>
</dbReference>
<feature type="compositionally biased region" description="Polar residues" evidence="14">
    <location>
        <begin position="62"/>
        <end position="89"/>
    </location>
</feature>
<evidence type="ECO:0000256" key="3">
    <source>
        <dbReference type="ARBA" id="ARBA00012513"/>
    </source>
</evidence>
<name>A0AAV8UR03_9RHOD</name>
<dbReference type="GO" id="GO:0005737">
    <property type="term" value="C:cytoplasm"/>
    <property type="evidence" value="ECO:0007669"/>
    <property type="project" value="TreeGrafter"/>
</dbReference>
<protein>
    <recommendedName>
        <fullName evidence="3">non-specific serine/threonine protein kinase</fullName>
        <ecNumber evidence="3">2.7.11.1</ecNumber>
    </recommendedName>
</protein>
<feature type="compositionally biased region" description="Polar residues" evidence="14">
    <location>
        <begin position="110"/>
        <end position="136"/>
    </location>
</feature>
<keyword evidence="10" id="KW-0460">Magnesium</keyword>
<dbReference type="PROSITE" id="PS00107">
    <property type="entry name" value="PROTEIN_KINASE_ATP"/>
    <property type="match status" value="1"/>
</dbReference>
<feature type="domain" description="Protein kinase" evidence="15">
    <location>
        <begin position="277"/>
        <end position="533"/>
    </location>
</feature>
<dbReference type="PANTHER" id="PTHR48012:SF10">
    <property type="entry name" value="FI20177P1"/>
    <property type="match status" value="1"/>
</dbReference>
<evidence type="ECO:0000256" key="13">
    <source>
        <dbReference type="PROSITE-ProRule" id="PRU10141"/>
    </source>
</evidence>
<comment type="catalytic activity">
    <reaction evidence="12">
        <text>L-seryl-[protein] + ATP = O-phospho-L-seryl-[protein] + ADP + H(+)</text>
        <dbReference type="Rhea" id="RHEA:17989"/>
        <dbReference type="Rhea" id="RHEA-COMP:9863"/>
        <dbReference type="Rhea" id="RHEA-COMP:11604"/>
        <dbReference type="ChEBI" id="CHEBI:15378"/>
        <dbReference type="ChEBI" id="CHEBI:29999"/>
        <dbReference type="ChEBI" id="CHEBI:30616"/>
        <dbReference type="ChEBI" id="CHEBI:83421"/>
        <dbReference type="ChEBI" id="CHEBI:456216"/>
        <dbReference type="EC" id="2.7.11.1"/>
    </reaction>
</comment>
<comment type="catalytic activity">
    <reaction evidence="11">
        <text>L-threonyl-[protein] + ATP = O-phospho-L-threonyl-[protein] + ADP + H(+)</text>
        <dbReference type="Rhea" id="RHEA:46608"/>
        <dbReference type="Rhea" id="RHEA-COMP:11060"/>
        <dbReference type="Rhea" id="RHEA-COMP:11605"/>
        <dbReference type="ChEBI" id="CHEBI:15378"/>
        <dbReference type="ChEBI" id="CHEBI:30013"/>
        <dbReference type="ChEBI" id="CHEBI:30616"/>
        <dbReference type="ChEBI" id="CHEBI:61977"/>
        <dbReference type="ChEBI" id="CHEBI:456216"/>
        <dbReference type="EC" id="2.7.11.1"/>
    </reaction>
</comment>